<dbReference type="PATRIC" id="fig|1265816.5.peg.806"/>
<evidence type="ECO:0000256" key="1">
    <source>
        <dbReference type="ARBA" id="ARBA00008520"/>
    </source>
</evidence>
<evidence type="ECO:0000256" key="4">
    <source>
        <dbReference type="SAM" id="SignalP"/>
    </source>
</evidence>
<dbReference type="GO" id="GO:0015768">
    <property type="term" value="P:maltose transport"/>
    <property type="evidence" value="ECO:0007669"/>
    <property type="project" value="TreeGrafter"/>
</dbReference>
<dbReference type="OrthoDB" id="9769685at2"/>
<evidence type="ECO:0000256" key="3">
    <source>
        <dbReference type="ARBA" id="ARBA00022729"/>
    </source>
</evidence>
<dbReference type="SUPFAM" id="SSF53850">
    <property type="entry name" value="Periplasmic binding protein-like II"/>
    <property type="match status" value="1"/>
</dbReference>
<dbReference type="InterPro" id="IPR006059">
    <property type="entry name" value="SBP"/>
</dbReference>
<keyword evidence="6" id="KW-1185">Reference proteome</keyword>
<name>W7DEA1_9LIST</name>
<dbReference type="PANTHER" id="PTHR30061:SF50">
    <property type="entry name" value="MALTOSE_MALTODEXTRIN-BINDING PERIPLASMIC PROTEIN"/>
    <property type="match status" value="1"/>
</dbReference>
<dbReference type="AlphaFoldDB" id="W7DEA1"/>
<dbReference type="GO" id="GO:0042956">
    <property type="term" value="P:maltodextrin transmembrane transport"/>
    <property type="evidence" value="ECO:0007669"/>
    <property type="project" value="TreeGrafter"/>
</dbReference>
<accession>W7DEA1</accession>
<sequence length="422" mass="47055">MKKAILSILSMVLLFSLAACGGSNSSASDSKGNDGKQEITMWGSWSGDQIKQLNKQIASYNKSQDKYKVKYVMQENVEEKLLTGIAGGELPDIIMWDRYQTALYAPKGVLEPLDSLVKKDKVNLDNFYEESVKEMTYSDKLYGLPLLNDNRVLFYNKKLLQEAGVTPPTTWDELATVAQKTTKWDGNKLTQAGMSLQDVGLFNLYLMQAGGDLLTPDNKKTAFNSKQGLEVLNYWDKMQNDLKVYQRGFDDGSDAFAAGKEAMTYNGPWALADYNKIDTLDYGVVEPPKGPNGDNGAIMGGFGLVMPKQTKHKDGAWDFMKWWTTKPENGVEFAKISGWLPANKVAAANEYFTKDPNYSVFVNTMKYAKIRPTVAGYADVEGLAMKPQLEKFMNGNISAQKALSQAEKEGNNILKEERENNK</sequence>
<dbReference type="GO" id="GO:1901982">
    <property type="term" value="F:maltose binding"/>
    <property type="evidence" value="ECO:0007669"/>
    <property type="project" value="TreeGrafter"/>
</dbReference>
<protein>
    <submittedName>
        <fullName evidence="5">Extracellular solute-binding protein</fullName>
    </submittedName>
</protein>
<comment type="similarity">
    <text evidence="1">Belongs to the bacterial solute-binding protein 1 family.</text>
</comment>
<dbReference type="Pfam" id="PF13416">
    <property type="entry name" value="SBP_bac_8"/>
    <property type="match status" value="1"/>
</dbReference>
<dbReference type="Gene3D" id="3.40.190.10">
    <property type="entry name" value="Periplasmic binding protein-like II"/>
    <property type="match status" value="1"/>
</dbReference>
<gene>
    <name evidence="5" type="ORF">PRIP_04108</name>
</gene>
<feature type="signal peptide" evidence="4">
    <location>
        <begin position="1"/>
        <end position="21"/>
    </location>
</feature>
<evidence type="ECO:0000313" key="6">
    <source>
        <dbReference type="Proteomes" id="UP000019248"/>
    </source>
</evidence>
<keyword evidence="2" id="KW-0813">Transport</keyword>
<evidence type="ECO:0000313" key="5">
    <source>
        <dbReference type="EMBL" id="EUJ45806.1"/>
    </source>
</evidence>
<dbReference type="CDD" id="cd14748">
    <property type="entry name" value="PBP2_UgpB"/>
    <property type="match status" value="1"/>
</dbReference>
<reference evidence="5 6" key="1">
    <citation type="journal article" date="2014" name="Int. J. Syst. Evol. Microbiol.">
        <title>Listeria floridensis sp. nov., Listeria aquatica sp. nov., Listeria cornellensis sp. nov., Listeria riparia sp. nov. and Listeria grandensis sp. nov., from agricultural and natural environments.</title>
        <authorList>
            <person name="den Bakker H.C."/>
            <person name="Warchocki S."/>
            <person name="Wright E.M."/>
            <person name="Allred A.F."/>
            <person name="Ahlstrom C."/>
            <person name="Manuel C.S."/>
            <person name="Stasiewicz M.J."/>
            <person name="Burrell A."/>
            <person name="Roof S."/>
            <person name="Strawn L."/>
            <person name="Fortes E.D."/>
            <person name="Nightingale K.K."/>
            <person name="Kephart D."/>
            <person name="Wiedmann M."/>
        </authorList>
    </citation>
    <scope>NUCLEOTIDE SEQUENCE [LARGE SCALE GENOMIC DNA]</scope>
    <source>
        <strain evidence="5 6">FSL S10-1204</strain>
    </source>
</reference>
<comment type="caution">
    <text evidence="5">The sequence shown here is derived from an EMBL/GenBank/DDBJ whole genome shotgun (WGS) entry which is preliminary data.</text>
</comment>
<feature type="chain" id="PRO_5039163212" evidence="4">
    <location>
        <begin position="22"/>
        <end position="422"/>
    </location>
</feature>
<dbReference type="GO" id="GO:0055052">
    <property type="term" value="C:ATP-binding cassette (ABC) transporter complex, substrate-binding subunit-containing"/>
    <property type="evidence" value="ECO:0007669"/>
    <property type="project" value="TreeGrafter"/>
</dbReference>
<dbReference type="PROSITE" id="PS51257">
    <property type="entry name" value="PROKAR_LIPOPROTEIN"/>
    <property type="match status" value="1"/>
</dbReference>
<dbReference type="Proteomes" id="UP000019248">
    <property type="component" value="Unassembled WGS sequence"/>
</dbReference>
<evidence type="ECO:0000256" key="2">
    <source>
        <dbReference type="ARBA" id="ARBA00022448"/>
    </source>
</evidence>
<dbReference type="RefSeq" id="WP_036099600.1">
    <property type="nucleotide sequence ID" value="NZ_AODL01000006.1"/>
</dbReference>
<dbReference type="PANTHER" id="PTHR30061">
    <property type="entry name" value="MALTOSE-BINDING PERIPLASMIC PROTEIN"/>
    <property type="match status" value="1"/>
</dbReference>
<keyword evidence="3 4" id="KW-0732">Signal</keyword>
<proteinExistence type="inferred from homology"/>
<organism evidence="5 6">
    <name type="scientific">Listeria riparia FSL S10-1204</name>
    <dbReference type="NCBI Taxonomy" id="1265816"/>
    <lineage>
        <taxon>Bacteria</taxon>
        <taxon>Bacillati</taxon>
        <taxon>Bacillota</taxon>
        <taxon>Bacilli</taxon>
        <taxon>Bacillales</taxon>
        <taxon>Listeriaceae</taxon>
        <taxon>Listeria</taxon>
    </lineage>
</organism>
<dbReference type="EMBL" id="AODL01000006">
    <property type="protein sequence ID" value="EUJ45806.1"/>
    <property type="molecule type" value="Genomic_DNA"/>
</dbReference>